<feature type="transmembrane region" description="Helical" evidence="7">
    <location>
        <begin position="47"/>
        <end position="67"/>
    </location>
</feature>
<keyword evidence="5 7" id="KW-1133">Transmembrane helix</keyword>
<evidence type="ECO:0000256" key="7">
    <source>
        <dbReference type="SAM" id="Phobius"/>
    </source>
</evidence>
<feature type="unsure residue" description="D or N" evidence="8">
    <location>
        <position position="41"/>
    </location>
</feature>
<dbReference type="InterPro" id="IPR010290">
    <property type="entry name" value="TM_effector"/>
</dbReference>
<feature type="transmembrane region" description="Helical" evidence="7">
    <location>
        <begin position="256"/>
        <end position="273"/>
    </location>
</feature>
<feature type="transmembrane region" description="Helical" evidence="7">
    <location>
        <begin position="293"/>
        <end position="313"/>
    </location>
</feature>
<dbReference type="AlphaFoldDB" id="A0A1S1QD51"/>
<organism evidence="8 9">
    <name type="scientific">Parafrankia colletiae</name>
    <dbReference type="NCBI Taxonomy" id="573497"/>
    <lineage>
        <taxon>Bacteria</taxon>
        <taxon>Bacillati</taxon>
        <taxon>Actinomycetota</taxon>
        <taxon>Actinomycetes</taxon>
        <taxon>Frankiales</taxon>
        <taxon>Frankiaceae</taxon>
        <taxon>Parafrankia</taxon>
    </lineage>
</organism>
<evidence type="ECO:0000256" key="5">
    <source>
        <dbReference type="ARBA" id="ARBA00022989"/>
    </source>
</evidence>
<evidence type="ECO:0000313" key="9">
    <source>
        <dbReference type="Proteomes" id="UP000179627"/>
    </source>
</evidence>
<reference evidence="9" key="1">
    <citation type="submission" date="2016-07" db="EMBL/GenBank/DDBJ databases">
        <title>Sequence Frankia sp. strain CcI1.17.</title>
        <authorList>
            <person name="Ghodhbane-Gtari F."/>
            <person name="Swanson E."/>
            <person name="Gueddou A."/>
            <person name="Morris K."/>
            <person name="Hezbri K."/>
            <person name="Ktari A."/>
            <person name="Nouioui I."/>
            <person name="Abebe-Akele F."/>
            <person name="Simpson S."/>
            <person name="Thomas K."/>
            <person name="Gtari M."/>
            <person name="Tisa L.S."/>
            <person name="Hurst S."/>
        </authorList>
    </citation>
    <scope>NUCLEOTIDE SEQUENCE [LARGE SCALE GENOMIC DNA]</scope>
    <source>
        <strain evidence="9">Cc1.17</strain>
    </source>
</reference>
<feature type="transmembrane region" description="Helical" evidence="7">
    <location>
        <begin position="162"/>
        <end position="186"/>
    </location>
</feature>
<dbReference type="SUPFAM" id="SSF103473">
    <property type="entry name" value="MFS general substrate transporter"/>
    <property type="match status" value="1"/>
</dbReference>
<feature type="transmembrane region" description="Helical" evidence="7">
    <location>
        <begin position="343"/>
        <end position="363"/>
    </location>
</feature>
<dbReference type="PANTHER" id="PTHR23513:SF9">
    <property type="entry name" value="ENTEROBACTIN EXPORTER ENTS"/>
    <property type="match status" value="1"/>
</dbReference>
<evidence type="ECO:0000256" key="4">
    <source>
        <dbReference type="ARBA" id="ARBA00022692"/>
    </source>
</evidence>
<evidence type="ECO:0000256" key="2">
    <source>
        <dbReference type="ARBA" id="ARBA00022448"/>
    </source>
</evidence>
<feature type="transmembrane region" description="Helical" evidence="7">
    <location>
        <begin position="120"/>
        <end position="141"/>
    </location>
</feature>
<dbReference type="GO" id="GO:0005886">
    <property type="term" value="C:plasma membrane"/>
    <property type="evidence" value="ECO:0007669"/>
    <property type="project" value="UniProtKB-SubCell"/>
</dbReference>
<keyword evidence="4 7" id="KW-0812">Transmembrane</keyword>
<keyword evidence="2" id="KW-0813">Transport</keyword>
<keyword evidence="9" id="KW-1185">Reference proteome</keyword>
<protein>
    <submittedName>
        <fullName evidence="8">MFS transporter</fullName>
    </submittedName>
</protein>
<name>A0A1S1QD51_9ACTN</name>
<sequence length="460" mass="45540">MLADLTPLRAYPAYRRLWAGETVSTIGTQITTTAVAVQVYDITGSSFLVGLASLVALVPLVGFGLIGGAIADSVDRRRLALLTSGGLAAVSAGLVLFALARHGQSHGHVAGGGDAPGVGAGLGAVWPLLLLVAAQSGLAAVDGPARRAMTPNLVALRDLPAATALTQIGFTAAMTVGPLIAGTSIAAGGYPLAYGLDLVTFAAALYGLFRLPAMPPAAPAPPDPSAPPAVRAAAVTSRRRVASVGEGLRFLRGQPVLMMTFVVDIIAMVFGMPRALFPELARTQFGGGSTTAGLMYSAVAAGALLGAGLSGPLGRVRRQGAAVVAAIVVWGGAIAAFGLVHNIALAVLLLAVAGAADLVSAVFRTSILNVATPDALRGRLQGVFLVVVAGGPRIGDLESGTAASLVSPAFSVVSGGLACIGGVLAAAVAVPALVRYDATTAVAEAERAAVAVPPAGAAPS</sequence>
<evidence type="ECO:0000313" key="8">
    <source>
        <dbReference type="EMBL" id="OHV32728.1"/>
    </source>
</evidence>
<accession>A0A1S1QD51</accession>
<dbReference type="CDD" id="cd06173">
    <property type="entry name" value="MFS_MefA_like"/>
    <property type="match status" value="1"/>
</dbReference>
<dbReference type="Proteomes" id="UP000179627">
    <property type="component" value="Unassembled WGS sequence"/>
</dbReference>
<feature type="transmembrane region" description="Helical" evidence="7">
    <location>
        <begin position="79"/>
        <end position="100"/>
    </location>
</feature>
<keyword evidence="3" id="KW-1003">Cell membrane</keyword>
<evidence type="ECO:0000256" key="3">
    <source>
        <dbReference type="ARBA" id="ARBA00022475"/>
    </source>
</evidence>
<feature type="transmembrane region" description="Helical" evidence="7">
    <location>
        <begin position="375"/>
        <end position="392"/>
    </location>
</feature>
<feature type="transmembrane region" description="Helical" evidence="7">
    <location>
        <begin position="192"/>
        <end position="209"/>
    </location>
</feature>
<proteinExistence type="predicted"/>
<comment type="caution">
    <text evidence="8">The sequence shown here is derived from an EMBL/GenBank/DDBJ whole genome shotgun (WGS) entry which is preliminary data.</text>
</comment>
<feature type="transmembrane region" description="Helical" evidence="7">
    <location>
        <begin position="320"/>
        <end position="337"/>
    </location>
</feature>
<feature type="transmembrane region" description="Helical" evidence="7">
    <location>
        <begin position="412"/>
        <end position="434"/>
    </location>
</feature>
<evidence type="ECO:0000256" key="6">
    <source>
        <dbReference type="ARBA" id="ARBA00023136"/>
    </source>
</evidence>
<comment type="subcellular location">
    <subcellularLocation>
        <location evidence="1">Cell inner membrane</location>
        <topology evidence="1">Multi-pass membrane protein</topology>
    </subcellularLocation>
</comment>
<keyword evidence="6 7" id="KW-0472">Membrane</keyword>
<dbReference type="Gene3D" id="1.20.1250.20">
    <property type="entry name" value="MFS general substrate transporter like domains"/>
    <property type="match status" value="1"/>
</dbReference>
<evidence type="ECO:0000256" key="1">
    <source>
        <dbReference type="ARBA" id="ARBA00004429"/>
    </source>
</evidence>
<gene>
    <name evidence="8" type="ORF">CC117_24595</name>
</gene>
<dbReference type="PANTHER" id="PTHR23513">
    <property type="entry name" value="INTEGRAL MEMBRANE EFFLUX PROTEIN-RELATED"/>
    <property type="match status" value="1"/>
</dbReference>
<dbReference type="InterPro" id="IPR036259">
    <property type="entry name" value="MFS_trans_sf"/>
</dbReference>
<dbReference type="EMBL" id="MBLM01000137">
    <property type="protein sequence ID" value="OHV32728.1"/>
    <property type="molecule type" value="Genomic_DNA"/>
</dbReference>
<dbReference type="Pfam" id="PF05977">
    <property type="entry name" value="MFS_3"/>
    <property type="match status" value="2"/>
</dbReference>